<dbReference type="GO" id="GO:0004252">
    <property type="term" value="F:serine-type endopeptidase activity"/>
    <property type="evidence" value="ECO:0007669"/>
    <property type="project" value="InterPro"/>
</dbReference>
<evidence type="ECO:0000313" key="12">
    <source>
        <dbReference type="Proteomes" id="UP001221142"/>
    </source>
</evidence>
<keyword evidence="7" id="KW-0865">Zymogen</keyword>
<dbReference type="InterPro" id="IPR015366">
    <property type="entry name" value="S53_propep"/>
</dbReference>
<feature type="binding site" evidence="8">
    <location>
        <position position="608"/>
    </location>
    <ligand>
        <name>Ca(2+)</name>
        <dbReference type="ChEBI" id="CHEBI:29108"/>
    </ligand>
</feature>
<feature type="signal peptide" evidence="9">
    <location>
        <begin position="1"/>
        <end position="17"/>
    </location>
</feature>
<evidence type="ECO:0000256" key="5">
    <source>
        <dbReference type="ARBA" id="ARBA00022825"/>
    </source>
</evidence>
<comment type="subcellular location">
    <subcellularLocation>
        <location evidence="1">Secreted</location>
        <location evidence="1">Extracellular space</location>
    </subcellularLocation>
</comment>
<sequence>MRLILALSVLLATRAQSSTPTVVHEERAHHPSLTHSRRLEGHVIVPLKIGLKQRNIDSLAEHLMAVSDPQSPSYAQHWSPDKVAEIFAPANETADTVGAWLEEAGFAGRMRLAHNKAWIHVENATVDEVEQLIGAEYHVYSHESGEEHVACDSYSLPGHIAHHIEIITPTVQPNIKLNRSLKRQVASSPQRREVDPTLPAGCDQVFTPACIRALYNITYVPQATDRNSFGIVSQATNTYLQSDLDIFFGNFSPSLVGKSPLFVSIDGGVVDVLPGTGVGEDGWILQYSMSLVAPQNVSFLQVGDPIAGDFISFNEWLDAVDGSYCTSEGGDDFAFDPQFPNLSIGDFQEHSCGTVQPPYVISNSRADFEYRLSPFYERRQCNEFAKLGLMGVTVLFSAGNFGAAGTTRGYCLDDNGSVNLNATHFNPGWPAACPWITSVGGTQVKANVSGAIGGVVEEVWNQDLTHGFFEFSGGGFSNRFQMPEYQKDAVSSFLARLKKTNSGQLKHFNAKGSFSARVSGPECQRYRNNFIAVEEGVFSANSGTSGATPTVASIITLVNDARLAAGKKPIGFINPSVSAPQIFAEDARANQCYPQIYSPNFAGAFNDIISGTSQGCKGWQGDRGGGFQAGPGWDAASGVGTPNLGLLIEKWLELP</sequence>
<dbReference type="Gene3D" id="3.40.50.200">
    <property type="entry name" value="Peptidase S8/S53 domain"/>
    <property type="match status" value="1"/>
</dbReference>
<dbReference type="Pfam" id="PF09286">
    <property type="entry name" value="Pro-kuma_activ"/>
    <property type="match status" value="1"/>
</dbReference>
<dbReference type="SMART" id="SM00944">
    <property type="entry name" value="Pro-kuma_activ"/>
    <property type="match status" value="1"/>
</dbReference>
<keyword evidence="6 8" id="KW-0106">Calcium</keyword>
<gene>
    <name evidence="11" type="ORF">FB45DRAFT_1057075</name>
</gene>
<feature type="binding site" evidence="8">
    <location>
        <position position="607"/>
    </location>
    <ligand>
        <name>Ca(2+)</name>
        <dbReference type="ChEBI" id="CHEBI:29108"/>
    </ligand>
</feature>
<evidence type="ECO:0000256" key="8">
    <source>
        <dbReference type="PROSITE-ProRule" id="PRU01032"/>
    </source>
</evidence>
<comment type="cofactor">
    <cofactor evidence="8">
        <name>Ca(2+)</name>
        <dbReference type="ChEBI" id="CHEBI:29108"/>
    </cofactor>
    <text evidence="8">Binds 1 Ca(2+) ion per subunit.</text>
</comment>
<dbReference type="SUPFAM" id="SSF54897">
    <property type="entry name" value="Protease propeptides/inhibitors"/>
    <property type="match status" value="1"/>
</dbReference>
<keyword evidence="12" id="KW-1185">Reference proteome</keyword>
<feature type="chain" id="PRO_5042147834" evidence="9">
    <location>
        <begin position="18"/>
        <end position="655"/>
    </location>
</feature>
<dbReference type="GO" id="GO:0046872">
    <property type="term" value="F:metal ion binding"/>
    <property type="evidence" value="ECO:0007669"/>
    <property type="project" value="UniProtKB-UniRule"/>
</dbReference>
<feature type="binding site" evidence="8">
    <location>
        <position position="634"/>
    </location>
    <ligand>
        <name>Ca(2+)</name>
        <dbReference type="ChEBI" id="CHEBI:29108"/>
    </ligand>
</feature>
<reference evidence="11" key="1">
    <citation type="submission" date="2023-03" db="EMBL/GenBank/DDBJ databases">
        <title>Massive genome expansion in bonnet fungi (Mycena s.s.) driven by repeated elements and novel gene families across ecological guilds.</title>
        <authorList>
            <consortium name="Lawrence Berkeley National Laboratory"/>
            <person name="Harder C.B."/>
            <person name="Miyauchi S."/>
            <person name="Viragh M."/>
            <person name="Kuo A."/>
            <person name="Thoen E."/>
            <person name="Andreopoulos B."/>
            <person name="Lu D."/>
            <person name="Skrede I."/>
            <person name="Drula E."/>
            <person name="Henrissat B."/>
            <person name="Morin E."/>
            <person name="Kohler A."/>
            <person name="Barry K."/>
            <person name="LaButti K."/>
            <person name="Morin E."/>
            <person name="Salamov A."/>
            <person name="Lipzen A."/>
            <person name="Mereny Z."/>
            <person name="Hegedus B."/>
            <person name="Baldrian P."/>
            <person name="Stursova M."/>
            <person name="Weitz H."/>
            <person name="Taylor A."/>
            <person name="Grigoriev I.V."/>
            <person name="Nagy L.G."/>
            <person name="Martin F."/>
            <person name="Kauserud H."/>
        </authorList>
    </citation>
    <scope>NUCLEOTIDE SEQUENCE</scope>
    <source>
        <strain evidence="11">9284</strain>
    </source>
</reference>
<accession>A0AAD7C062</accession>
<evidence type="ECO:0000256" key="6">
    <source>
        <dbReference type="ARBA" id="ARBA00022837"/>
    </source>
</evidence>
<proteinExistence type="predicted"/>
<feature type="domain" description="Peptidase S53" evidence="10">
    <location>
        <begin position="205"/>
        <end position="654"/>
    </location>
</feature>
<keyword evidence="3 8" id="KW-0479">Metal-binding</keyword>
<evidence type="ECO:0000256" key="4">
    <source>
        <dbReference type="ARBA" id="ARBA00022801"/>
    </source>
</evidence>
<dbReference type="AlphaFoldDB" id="A0AAD7C062"/>
<dbReference type="Proteomes" id="UP001221142">
    <property type="component" value="Unassembled WGS sequence"/>
</dbReference>
<evidence type="ECO:0000256" key="9">
    <source>
        <dbReference type="SAM" id="SignalP"/>
    </source>
</evidence>
<dbReference type="InterPro" id="IPR030400">
    <property type="entry name" value="Sedolisin_dom"/>
</dbReference>
<dbReference type="GO" id="GO:0006508">
    <property type="term" value="P:proteolysis"/>
    <property type="evidence" value="ECO:0007669"/>
    <property type="project" value="UniProtKB-KW"/>
</dbReference>
<dbReference type="SUPFAM" id="SSF52743">
    <property type="entry name" value="Subtilisin-like"/>
    <property type="match status" value="1"/>
</dbReference>
<dbReference type="InterPro" id="IPR050819">
    <property type="entry name" value="Tripeptidyl-peptidase_I"/>
</dbReference>
<keyword evidence="9" id="KW-0732">Signal</keyword>
<dbReference type="CDD" id="cd04056">
    <property type="entry name" value="Peptidases_S53"/>
    <property type="match status" value="1"/>
</dbReference>
<comment type="caution">
    <text evidence="11">The sequence shown here is derived from an EMBL/GenBank/DDBJ whole genome shotgun (WGS) entry which is preliminary data.</text>
</comment>
<dbReference type="GO" id="GO:0008240">
    <property type="term" value="F:tripeptidyl-peptidase activity"/>
    <property type="evidence" value="ECO:0007669"/>
    <property type="project" value="TreeGrafter"/>
</dbReference>
<evidence type="ECO:0000256" key="2">
    <source>
        <dbReference type="ARBA" id="ARBA00022670"/>
    </source>
</evidence>
<dbReference type="CDD" id="cd11377">
    <property type="entry name" value="Pro-peptidase_S53"/>
    <property type="match status" value="1"/>
</dbReference>
<organism evidence="11 12">
    <name type="scientific">Roridomyces roridus</name>
    <dbReference type="NCBI Taxonomy" id="1738132"/>
    <lineage>
        <taxon>Eukaryota</taxon>
        <taxon>Fungi</taxon>
        <taxon>Dikarya</taxon>
        <taxon>Basidiomycota</taxon>
        <taxon>Agaricomycotina</taxon>
        <taxon>Agaricomycetes</taxon>
        <taxon>Agaricomycetidae</taxon>
        <taxon>Agaricales</taxon>
        <taxon>Marasmiineae</taxon>
        <taxon>Mycenaceae</taxon>
        <taxon>Roridomyces</taxon>
    </lineage>
</organism>
<dbReference type="GO" id="GO:0005576">
    <property type="term" value="C:extracellular region"/>
    <property type="evidence" value="ECO:0007669"/>
    <property type="project" value="UniProtKB-SubCell"/>
</dbReference>
<keyword evidence="5" id="KW-0720">Serine protease</keyword>
<dbReference type="PANTHER" id="PTHR14218:SF19">
    <property type="entry name" value="SERINE PROTEASE AORO, PUTATIVE (AFU_ORTHOLOGUE AFUA_6G10250)-RELATED"/>
    <property type="match status" value="1"/>
</dbReference>
<dbReference type="EMBL" id="JARKIF010000007">
    <property type="protein sequence ID" value="KAJ7635154.1"/>
    <property type="molecule type" value="Genomic_DNA"/>
</dbReference>
<dbReference type="InterPro" id="IPR036852">
    <property type="entry name" value="Peptidase_S8/S53_dom_sf"/>
</dbReference>
<evidence type="ECO:0000256" key="3">
    <source>
        <dbReference type="ARBA" id="ARBA00022723"/>
    </source>
</evidence>
<evidence type="ECO:0000256" key="1">
    <source>
        <dbReference type="ARBA" id="ARBA00004239"/>
    </source>
</evidence>
<keyword evidence="2" id="KW-0645">Protease</keyword>
<comment type="caution">
    <text evidence="8">Lacks conserved residue(s) required for the propagation of feature annotation.</text>
</comment>
<dbReference type="PANTHER" id="PTHR14218">
    <property type="entry name" value="PROTEASE S8 TRIPEPTIDYL PEPTIDASE I CLN2"/>
    <property type="match status" value="1"/>
</dbReference>
<feature type="binding site" evidence="8">
    <location>
        <position position="632"/>
    </location>
    <ligand>
        <name>Ca(2+)</name>
        <dbReference type="ChEBI" id="CHEBI:29108"/>
    </ligand>
</feature>
<evidence type="ECO:0000313" key="11">
    <source>
        <dbReference type="EMBL" id="KAJ7635154.1"/>
    </source>
</evidence>
<name>A0AAD7C062_9AGAR</name>
<evidence type="ECO:0000256" key="7">
    <source>
        <dbReference type="ARBA" id="ARBA00023145"/>
    </source>
</evidence>
<dbReference type="PROSITE" id="PS51695">
    <property type="entry name" value="SEDOLISIN"/>
    <property type="match status" value="1"/>
</dbReference>
<keyword evidence="4" id="KW-0378">Hydrolase</keyword>
<protein>
    <submittedName>
        <fullName evidence="11">Pro-kumamolisin, activation domain-containing protein</fullName>
    </submittedName>
</protein>
<evidence type="ECO:0000259" key="10">
    <source>
        <dbReference type="PROSITE" id="PS51695"/>
    </source>
</evidence>